<keyword evidence="1" id="KW-0732">Signal</keyword>
<dbReference type="Proteomes" id="UP001550378">
    <property type="component" value="Unassembled WGS sequence"/>
</dbReference>
<proteinExistence type="predicted"/>
<reference evidence="2 3" key="1">
    <citation type="submission" date="2024-06" db="EMBL/GenBank/DDBJ databases">
        <title>The Natural Products Discovery Center: Release of the First 8490 Sequenced Strains for Exploring Actinobacteria Biosynthetic Diversity.</title>
        <authorList>
            <person name="Kalkreuter E."/>
            <person name="Kautsar S.A."/>
            <person name="Yang D."/>
            <person name="Bader C.D."/>
            <person name="Teijaro C.N."/>
            <person name="Fluegel L."/>
            <person name="Davis C.M."/>
            <person name="Simpson J.R."/>
            <person name="Lauterbach L."/>
            <person name="Steele A.D."/>
            <person name="Gui C."/>
            <person name="Meng S."/>
            <person name="Li G."/>
            <person name="Viehrig K."/>
            <person name="Ye F."/>
            <person name="Su P."/>
            <person name="Kiefer A.F."/>
            <person name="Nichols A."/>
            <person name="Cepeda A.J."/>
            <person name="Yan W."/>
            <person name="Fan B."/>
            <person name="Jiang Y."/>
            <person name="Adhikari A."/>
            <person name="Zheng C.-J."/>
            <person name="Schuster L."/>
            <person name="Cowan T.M."/>
            <person name="Smanski M.J."/>
            <person name="Chevrette M.G."/>
            <person name="De Carvalho L.P.S."/>
            <person name="Shen B."/>
        </authorList>
    </citation>
    <scope>NUCLEOTIDE SEQUENCE [LARGE SCALE GENOMIC DNA]</scope>
    <source>
        <strain evidence="2 3">NPDC006337</strain>
    </source>
</reference>
<feature type="signal peptide" evidence="1">
    <location>
        <begin position="1"/>
        <end position="27"/>
    </location>
</feature>
<evidence type="ECO:0000256" key="1">
    <source>
        <dbReference type="SAM" id="SignalP"/>
    </source>
</evidence>
<organism evidence="2 3">
    <name type="scientific">Streptomyces lavendulocolor</name>
    <dbReference type="NCBI Taxonomy" id="67316"/>
    <lineage>
        <taxon>Bacteria</taxon>
        <taxon>Bacillati</taxon>
        <taxon>Actinomycetota</taxon>
        <taxon>Actinomycetes</taxon>
        <taxon>Kitasatosporales</taxon>
        <taxon>Streptomycetaceae</taxon>
        <taxon>Streptomyces</taxon>
    </lineage>
</organism>
<name>A0ABV2VXJ9_9ACTN</name>
<sequence length="144" mass="15218">MRTRSKSMMVAATTAALLAGAASAATAAGGGPGATLAATTTGAYGNSTISFAGKTYADSIYFRAVDTAADGNHARIRLVTKRSNGSLAYWSWRANYDGSMTEKEWYTSLSDPQGITAVLIQVCRAEGDTLLNCANSEWKPNTYW</sequence>
<gene>
    <name evidence="2" type="ORF">ABZ508_01330</name>
</gene>
<dbReference type="RefSeq" id="WP_359654596.1">
    <property type="nucleotide sequence ID" value="NZ_JBEXZP010000052.1"/>
</dbReference>
<comment type="caution">
    <text evidence="2">The sequence shown here is derived from an EMBL/GenBank/DDBJ whole genome shotgun (WGS) entry which is preliminary data.</text>
</comment>
<dbReference type="EMBL" id="JBEXZR010000001">
    <property type="protein sequence ID" value="MEU0706016.1"/>
    <property type="molecule type" value="Genomic_DNA"/>
</dbReference>
<feature type="chain" id="PRO_5047065338" description="Secreted protein" evidence="1">
    <location>
        <begin position="28"/>
        <end position="144"/>
    </location>
</feature>
<evidence type="ECO:0000313" key="2">
    <source>
        <dbReference type="EMBL" id="MEU0706016.1"/>
    </source>
</evidence>
<accession>A0ABV2VXJ9</accession>
<keyword evidence="3" id="KW-1185">Reference proteome</keyword>
<protein>
    <recommendedName>
        <fullName evidence="4">Secreted protein</fullName>
    </recommendedName>
</protein>
<evidence type="ECO:0000313" key="3">
    <source>
        <dbReference type="Proteomes" id="UP001550378"/>
    </source>
</evidence>
<evidence type="ECO:0008006" key="4">
    <source>
        <dbReference type="Google" id="ProtNLM"/>
    </source>
</evidence>